<evidence type="ECO:0000313" key="2">
    <source>
        <dbReference type="Proteomes" id="UP000184300"/>
    </source>
</evidence>
<keyword evidence="2" id="KW-1185">Reference proteome</keyword>
<name>A0A1L9VR50_ASPGL</name>
<proteinExistence type="predicted"/>
<dbReference type="AlphaFoldDB" id="A0A1L9VR50"/>
<protein>
    <recommendedName>
        <fullName evidence="3">Protein kinase domain-containing protein</fullName>
    </recommendedName>
</protein>
<evidence type="ECO:0008006" key="3">
    <source>
        <dbReference type="Google" id="ProtNLM"/>
    </source>
</evidence>
<dbReference type="VEuPathDB" id="FungiDB:ASPGLDRAFT_80374"/>
<sequence length="217" mass="25241">MVVQVLNASSDLDDVFPASQRRIVVAKICDPLYFDDEGPQVLRVLFIGYCDEERGRVCTVWLILLEHIEGMSMLDMEPKMFLQHIQEQMLKSLIDFESLLFSRNIQLKDMSPRNTIIAQDPGVNPFTSPDPFSGLDTKRIVFVDFAGTGFICARKYMSPERKKCLGKYYSHLLRYNQPSEFMGWFLWYEDDWLEAEYAHTVVSITPEIREAFDGCRR</sequence>
<organism evidence="1 2">
    <name type="scientific">Aspergillus glaucus CBS 516.65</name>
    <dbReference type="NCBI Taxonomy" id="1160497"/>
    <lineage>
        <taxon>Eukaryota</taxon>
        <taxon>Fungi</taxon>
        <taxon>Dikarya</taxon>
        <taxon>Ascomycota</taxon>
        <taxon>Pezizomycotina</taxon>
        <taxon>Eurotiomycetes</taxon>
        <taxon>Eurotiomycetidae</taxon>
        <taxon>Eurotiales</taxon>
        <taxon>Aspergillaceae</taxon>
        <taxon>Aspergillus</taxon>
        <taxon>Aspergillus subgen. Aspergillus</taxon>
    </lineage>
</organism>
<accession>A0A1L9VR50</accession>
<reference evidence="2" key="1">
    <citation type="journal article" date="2017" name="Genome Biol.">
        <title>Comparative genomics reveals high biological diversity and specific adaptations in the industrially and medically important fungal genus Aspergillus.</title>
        <authorList>
            <person name="de Vries R.P."/>
            <person name="Riley R."/>
            <person name="Wiebenga A."/>
            <person name="Aguilar-Osorio G."/>
            <person name="Amillis S."/>
            <person name="Uchima C.A."/>
            <person name="Anderluh G."/>
            <person name="Asadollahi M."/>
            <person name="Askin M."/>
            <person name="Barry K."/>
            <person name="Battaglia E."/>
            <person name="Bayram O."/>
            <person name="Benocci T."/>
            <person name="Braus-Stromeyer S.A."/>
            <person name="Caldana C."/>
            <person name="Canovas D."/>
            <person name="Cerqueira G.C."/>
            <person name="Chen F."/>
            <person name="Chen W."/>
            <person name="Choi C."/>
            <person name="Clum A."/>
            <person name="Dos Santos R.A."/>
            <person name="Damasio A.R."/>
            <person name="Diallinas G."/>
            <person name="Emri T."/>
            <person name="Fekete E."/>
            <person name="Flipphi M."/>
            <person name="Freyberg S."/>
            <person name="Gallo A."/>
            <person name="Gournas C."/>
            <person name="Habgood R."/>
            <person name="Hainaut M."/>
            <person name="Harispe M.L."/>
            <person name="Henrissat B."/>
            <person name="Hilden K.S."/>
            <person name="Hope R."/>
            <person name="Hossain A."/>
            <person name="Karabika E."/>
            <person name="Karaffa L."/>
            <person name="Karanyi Z."/>
            <person name="Krasevec N."/>
            <person name="Kuo A."/>
            <person name="Kusch H."/>
            <person name="LaButti K."/>
            <person name="Lagendijk E.L."/>
            <person name="Lapidus A."/>
            <person name="Levasseur A."/>
            <person name="Lindquist E."/>
            <person name="Lipzen A."/>
            <person name="Logrieco A.F."/>
            <person name="MacCabe A."/>
            <person name="Maekelae M.R."/>
            <person name="Malavazi I."/>
            <person name="Melin P."/>
            <person name="Meyer V."/>
            <person name="Mielnichuk N."/>
            <person name="Miskei M."/>
            <person name="Molnar A.P."/>
            <person name="Mule G."/>
            <person name="Ngan C.Y."/>
            <person name="Orejas M."/>
            <person name="Orosz E."/>
            <person name="Ouedraogo J.P."/>
            <person name="Overkamp K.M."/>
            <person name="Park H.-S."/>
            <person name="Perrone G."/>
            <person name="Piumi F."/>
            <person name="Punt P.J."/>
            <person name="Ram A.F."/>
            <person name="Ramon A."/>
            <person name="Rauscher S."/>
            <person name="Record E."/>
            <person name="Riano-Pachon D.M."/>
            <person name="Robert V."/>
            <person name="Roehrig J."/>
            <person name="Ruller R."/>
            <person name="Salamov A."/>
            <person name="Salih N.S."/>
            <person name="Samson R.A."/>
            <person name="Sandor E."/>
            <person name="Sanguinetti M."/>
            <person name="Schuetze T."/>
            <person name="Sepcic K."/>
            <person name="Shelest E."/>
            <person name="Sherlock G."/>
            <person name="Sophianopoulou V."/>
            <person name="Squina F.M."/>
            <person name="Sun H."/>
            <person name="Susca A."/>
            <person name="Todd R.B."/>
            <person name="Tsang A."/>
            <person name="Unkles S.E."/>
            <person name="van de Wiele N."/>
            <person name="van Rossen-Uffink D."/>
            <person name="Oliveira J.V."/>
            <person name="Vesth T.C."/>
            <person name="Visser J."/>
            <person name="Yu J.-H."/>
            <person name="Zhou M."/>
            <person name="Andersen M.R."/>
            <person name="Archer D.B."/>
            <person name="Baker S.E."/>
            <person name="Benoit I."/>
            <person name="Brakhage A.A."/>
            <person name="Braus G.H."/>
            <person name="Fischer R."/>
            <person name="Frisvad J.C."/>
            <person name="Goldman G.H."/>
            <person name="Houbraken J."/>
            <person name="Oakley B."/>
            <person name="Pocsi I."/>
            <person name="Scazzocchio C."/>
            <person name="Seiboth B."/>
            <person name="vanKuyk P.A."/>
            <person name="Wortman J."/>
            <person name="Dyer P.S."/>
            <person name="Grigoriev I.V."/>
        </authorList>
    </citation>
    <scope>NUCLEOTIDE SEQUENCE [LARGE SCALE GENOMIC DNA]</scope>
    <source>
        <strain evidence="2">CBS 516.65</strain>
    </source>
</reference>
<gene>
    <name evidence="1" type="ORF">ASPGLDRAFT_80374</name>
</gene>
<evidence type="ECO:0000313" key="1">
    <source>
        <dbReference type="EMBL" id="OJJ86371.1"/>
    </source>
</evidence>
<dbReference type="RefSeq" id="XP_022403060.1">
    <property type="nucleotide sequence ID" value="XM_022550066.1"/>
</dbReference>
<dbReference type="Proteomes" id="UP000184300">
    <property type="component" value="Unassembled WGS sequence"/>
</dbReference>
<dbReference type="OrthoDB" id="4497487at2759"/>
<dbReference type="EMBL" id="KV878892">
    <property type="protein sequence ID" value="OJJ86371.1"/>
    <property type="molecule type" value="Genomic_DNA"/>
</dbReference>
<dbReference type="GeneID" id="34466326"/>